<sequence length="70" mass="7536">MIEAIGGLLAIILLIANEIIKAKQDKAKQHDKDIEKMGTAIADGDSNTITELFDELRIPTDPDNTGRSGS</sequence>
<accession>A0A6M3KPF4</accession>
<protein>
    <recommendedName>
        <fullName evidence="3">Holin</fullName>
    </recommendedName>
</protein>
<name>A0A6M3KPF4_9ZZZZ</name>
<evidence type="ECO:0000313" key="2">
    <source>
        <dbReference type="EMBL" id="QJA83630.1"/>
    </source>
</evidence>
<reference evidence="2" key="1">
    <citation type="submission" date="2020-03" db="EMBL/GenBank/DDBJ databases">
        <title>The deep terrestrial virosphere.</title>
        <authorList>
            <person name="Holmfeldt K."/>
            <person name="Nilsson E."/>
            <person name="Simone D."/>
            <person name="Lopez-Fernandez M."/>
            <person name="Wu X."/>
            <person name="de Brujin I."/>
            <person name="Lundin D."/>
            <person name="Andersson A."/>
            <person name="Bertilsson S."/>
            <person name="Dopson M."/>
        </authorList>
    </citation>
    <scope>NUCLEOTIDE SEQUENCE</scope>
    <source>
        <strain evidence="2">MM415A00270</strain>
        <strain evidence="1">MM415B00672</strain>
    </source>
</reference>
<organism evidence="2">
    <name type="scientific">viral metagenome</name>
    <dbReference type="NCBI Taxonomy" id="1070528"/>
    <lineage>
        <taxon>unclassified sequences</taxon>
        <taxon>metagenomes</taxon>
        <taxon>organismal metagenomes</taxon>
    </lineage>
</organism>
<dbReference type="AlphaFoldDB" id="A0A6M3KPF4"/>
<dbReference type="EMBL" id="MT141487">
    <property type="protein sequence ID" value="QJA63005.1"/>
    <property type="molecule type" value="Genomic_DNA"/>
</dbReference>
<gene>
    <name evidence="2" type="ORF">MM415A00270_0038</name>
    <name evidence="1" type="ORF">MM415B00672_0023</name>
</gene>
<proteinExistence type="predicted"/>
<evidence type="ECO:0000313" key="1">
    <source>
        <dbReference type="EMBL" id="QJA63005.1"/>
    </source>
</evidence>
<evidence type="ECO:0008006" key="3">
    <source>
        <dbReference type="Google" id="ProtNLM"/>
    </source>
</evidence>
<dbReference type="EMBL" id="MT142514">
    <property type="protein sequence ID" value="QJA83630.1"/>
    <property type="molecule type" value="Genomic_DNA"/>
</dbReference>